<name>V3ZI43_LOTGI</name>
<feature type="compositionally biased region" description="Polar residues" evidence="1">
    <location>
        <begin position="20"/>
        <end position="35"/>
    </location>
</feature>
<sequence length="112" mass="12238">MADMNTTDISKEEDNERFQSHGNQAQNTQQASSGPTGFFQRIFFGTAPPPVRPQTNQVATNIPPPSTDPFSRPFPGYSQQQTTQFSQPTTGPFVRPPPPPYPGVGYTSGYGM</sequence>
<dbReference type="Proteomes" id="UP000030746">
    <property type="component" value="Unassembled WGS sequence"/>
</dbReference>
<feature type="region of interest" description="Disordered" evidence="1">
    <location>
        <begin position="1"/>
        <end position="112"/>
    </location>
</feature>
<gene>
    <name evidence="2" type="ORF">LOTGIDRAFT_175779</name>
</gene>
<dbReference type="EMBL" id="KB202294">
    <property type="protein sequence ID" value="ESO90933.1"/>
    <property type="molecule type" value="Genomic_DNA"/>
</dbReference>
<proteinExistence type="predicted"/>
<evidence type="ECO:0000313" key="2">
    <source>
        <dbReference type="EMBL" id="ESO90933.1"/>
    </source>
</evidence>
<reference evidence="2 3" key="1">
    <citation type="journal article" date="2013" name="Nature">
        <title>Insights into bilaterian evolution from three spiralian genomes.</title>
        <authorList>
            <person name="Simakov O."/>
            <person name="Marletaz F."/>
            <person name="Cho S.J."/>
            <person name="Edsinger-Gonzales E."/>
            <person name="Havlak P."/>
            <person name="Hellsten U."/>
            <person name="Kuo D.H."/>
            <person name="Larsson T."/>
            <person name="Lv J."/>
            <person name="Arendt D."/>
            <person name="Savage R."/>
            <person name="Osoegawa K."/>
            <person name="de Jong P."/>
            <person name="Grimwood J."/>
            <person name="Chapman J.A."/>
            <person name="Shapiro H."/>
            <person name="Aerts A."/>
            <person name="Otillar R.P."/>
            <person name="Terry A.Y."/>
            <person name="Boore J.L."/>
            <person name="Grigoriev I.V."/>
            <person name="Lindberg D.R."/>
            <person name="Seaver E.C."/>
            <person name="Weisblat D.A."/>
            <person name="Putnam N.H."/>
            <person name="Rokhsar D.S."/>
        </authorList>
    </citation>
    <scope>NUCLEOTIDE SEQUENCE [LARGE SCALE GENOMIC DNA]</scope>
</reference>
<evidence type="ECO:0000313" key="3">
    <source>
        <dbReference type="Proteomes" id="UP000030746"/>
    </source>
</evidence>
<dbReference type="CTD" id="20243380"/>
<evidence type="ECO:0000256" key="1">
    <source>
        <dbReference type="SAM" id="MobiDB-lite"/>
    </source>
</evidence>
<dbReference type="HOGENOM" id="CLU_2148687_0_0_1"/>
<dbReference type="GeneID" id="20243380"/>
<accession>V3ZI43</accession>
<organism evidence="2 3">
    <name type="scientific">Lottia gigantea</name>
    <name type="common">Giant owl limpet</name>
    <dbReference type="NCBI Taxonomy" id="225164"/>
    <lineage>
        <taxon>Eukaryota</taxon>
        <taxon>Metazoa</taxon>
        <taxon>Spiralia</taxon>
        <taxon>Lophotrochozoa</taxon>
        <taxon>Mollusca</taxon>
        <taxon>Gastropoda</taxon>
        <taxon>Patellogastropoda</taxon>
        <taxon>Lottioidea</taxon>
        <taxon>Lottiidae</taxon>
        <taxon>Lottia</taxon>
    </lineage>
</organism>
<feature type="compositionally biased region" description="Low complexity" evidence="1">
    <location>
        <begin position="78"/>
        <end position="93"/>
    </location>
</feature>
<dbReference type="RefSeq" id="XP_009058378.1">
    <property type="nucleotide sequence ID" value="XM_009060130.1"/>
</dbReference>
<dbReference type="KEGG" id="lgi:LOTGIDRAFT_175779"/>
<keyword evidence="3" id="KW-1185">Reference proteome</keyword>
<feature type="compositionally biased region" description="Basic and acidic residues" evidence="1">
    <location>
        <begin position="9"/>
        <end position="19"/>
    </location>
</feature>
<protein>
    <submittedName>
        <fullName evidence="2">Uncharacterized protein</fullName>
    </submittedName>
</protein>
<dbReference type="AlphaFoldDB" id="V3ZI43"/>